<keyword evidence="2" id="KW-0732">Signal</keyword>
<reference evidence="5" key="1">
    <citation type="submission" date="2017-02" db="UniProtKB">
        <authorList>
            <consortium name="WormBaseParasite"/>
        </authorList>
    </citation>
    <scope>IDENTIFICATION</scope>
</reference>
<dbReference type="OMA" id="ETSPCIF"/>
<protein>
    <submittedName>
        <fullName evidence="3 5">Uncharacterized protein</fullName>
    </submittedName>
</protein>
<organism evidence="5">
    <name type="scientific">Haemonchus placei</name>
    <name type="common">Barber's pole worm</name>
    <dbReference type="NCBI Taxonomy" id="6290"/>
    <lineage>
        <taxon>Eukaryota</taxon>
        <taxon>Metazoa</taxon>
        <taxon>Ecdysozoa</taxon>
        <taxon>Nematoda</taxon>
        <taxon>Chromadorea</taxon>
        <taxon>Rhabditida</taxon>
        <taxon>Rhabditina</taxon>
        <taxon>Rhabditomorpha</taxon>
        <taxon>Strongyloidea</taxon>
        <taxon>Trichostrongylidae</taxon>
        <taxon>Haemonchus</taxon>
    </lineage>
</organism>
<feature type="compositionally biased region" description="Basic residues" evidence="1">
    <location>
        <begin position="222"/>
        <end position="235"/>
    </location>
</feature>
<evidence type="ECO:0000313" key="4">
    <source>
        <dbReference type="Proteomes" id="UP000268014"/>
    </source>
</evidence>
<evidence type="ECO:0000313" key="3">
    <source>
        <dbReference type="EMBL" id="VDO63174.1"/>
    </source>
</evidence>
<feature type="signal peptide" evidence="2">
    <location>
        <begin position="1"/>
        <end position="23"/>
    </location>
</feature>
<dbReference type="Proteomes" id="UP000268014">
    <property type="component" value="Unassembled WGS sequence"/>
</dbReference>
<feature type="compositionally biased region" description="Polar residues" evidence="1">
    <location>
        <begin position="182"/>
        <end position="221"/>
    </location>
</feature>
<dbReference type="EMBL" id="UZAF01019744">
    <property type="protein sequence ID" value="VDO63174.1"/>
    <property type="molecule type" value="Genomic_DNA"/>
</dbReference>
<feature type="region of interest" description="Disordered" evidence="1">
    <location>
        <begin position="66"/>
        <end position="85"/>
    </location>
</feature>
<feature type="chain" id="PRO_5043124135" evidence="2">
    <location>
        <begin position="24"/>
        <end position="342"/>
    </location>
</feature>
<sequence>MGSHASEFVLVIVCTFLIFGAEADDEDIKQAFNGIEDSVETDNENSLGDEPKKELLKEVENINKGKEAVNLTEDPDKDKQAVPYEKKNEEFKKFKTKEKGSVKKKFKREDSVETEPPEISTRELAETSPCIFNGSGEATSTQDSGSDKPVTELTEVIIKHTINSAQKDAKSSLGISKGSGSEVTTIQDSTYTSPGIVNENGRGTSTHDTSSSKQGTEQPSMKTKRSRKPARRPKTKPGILEVSTENIFMQDRGHGEQVTERRGEETPKSRAQKPHYYNTYDDEDEAGRADFGVEVWNPENSEDPHAADSDHVPDDPAMTPIDLFSLNFGIAIVIISYMFHFF</sequence>
<evidence type="ECO:0000313" key="5">
    <source>
        <dbReference type="WBParaSite" id="HPLM_0001707401-mRNA-1"/>
    </source>
</evidence>
<gene>
    <name evidence="3" type="ORF">HPLM_LOCUS17066</name>
</gene>
<evidence type="ECO:0000256" key="1">
    <source>
        <dbReference type="SAM" id="MobiDB-lite"/>
    </source>
</evidence>
<dbReference type="WBParaSite" id="HPLM_0001707401-mRNA-1">
    <property type="protein sequence ID" value="HPLM_0001707401-mRNA-1"/>
    <property type="gene ID" value="HPLM_0001707401"/>
</dbReference>
<dbReference type="OrthoDB" id="10398456at2759"/>
<name>A0A0N4WYV1_HAEPC</name>
<proteinExistence type="predicted"/>
<feature type="region of interest" description="Disordered" evidence="1">
    <location>
        <begin position="104"/>
        <end position="284"/>
    </location>
</feature>
<reference evidence="3 4" key="2">
    <citation type="submission" date="2018-11" db="EMBL/GenBank/DDBJ databases">
        <authorList>
            <consortium name="Pathogen Informatics"/>
        </authorList>
    </citation>
    <scope>NUCLEOTIDE SEQUENCE [LARGE SCALE GENOMIC DNA]</scope>
    <source>
        <strain evidence="3 4">MHpl1</strain>
    </source>
</reference>
<keyword evidence="4" id="KW-1185">Reference proteome</keyword>
<evidence type="ECO:0000256" key="2">
    <source>
        <dbReference type="SAM" id="SignalP"/>
    </source>
</evidence>
<feature type="compositionally biased region" description="Basic and acidic residues" evidence="1">
    <location>
        <begin position="251"/>
        <end position="268"/>
    </location>
</feature>
<dbReference type="AlphaFoldDB" id="A0A0N4WYV1"/>
<accession>A0A0N4WYV1</accession>
<feature type="compositionally biased region" description="Basic and acidic residues" evidence="1">
    <location>
        <begin position="74"/>
        <end position="85"/>
    </location>
</feature>
<feature type="compositionally biased region" description="Low complexity" evidence="1">
    <location>
        <begin position="171"/>
        <end position="181"/>
    </location>
</feature>